<sequence length="280" mass="30655">MSTDTAHPVRPDTTPRAAPAARPRRRIDWGKYFTWAVLAWLFVPITFMIAFSFNDVSGRHNVRWEGFTLRWYGQAFAYRDLTEALLYSLAIALLTMLIAGIIGSLLGLALGRHRFHGKNSTNVVMFAAISAPEVVIGAALLSLFLLAGVKAGFVTIVIAHVMFTVSFVAITVRARVITLDPKLEEAARDLGAGPWTTFRLVTLPMLTPAIMAGGLLAFALSIDDYIITSFVSGEVTTFPLWIWGSTRVGIPPQVNVMGTLIFVVGVLLAVVNVIVARRRR</sequence>
<name>A0A838ABG8_9PSEU</name>
<keyword evidence="4" id="KW-1003">Cell membrane</keyword>
<feature type="transmembrane region" description="Helical" evidence="8">
    <location>
        <begin position="153"/>
        <end position="176"/>
    </location>
</feature>
<evidence type="ECO:0000256" key="5">
    <source>
        <dbReference type="ARBA" id="ARBA00022692"/>
    </source>
</evidence>
<evidence type="ECO:0000256" key="7">
    <source>
        <dbReference type="ARBA" id="ARBA00023136"/>
    </source>
</evidence>
<dbReference type="PANTHER" id="PTHR43848">
    <property type="entry name" value="PUTRESCINE TRANSPORT SYSTEM PERMEASE PROTEIN POTI"/>
    <property type="match status" value="1"/>
</dbReference>
<dbReference type="Pfam" id="PF00528">
    <property type="entry name" value="BPD_transp_1"/>
    <property type="match status" value="1"/>
</dbReference>
<dbReference type="InterPro" id="IPR051789">
    <property type="entry name" value="Bact_Polyamine_Transport"/>
</dbReference>
<feature type="transmembrane region" description="Helical" evidence="8">
    <location>
        <begin position="197"/>
        <end position="222"/>
    </location>
</feature>
<evidence type="ECO:0000313" key="11">
    <source>
        <dbReference type="EMBL" id="MBA0126590.1"/>
    </source>
</evidence>
<dbReference type="PANTHER" id="PTHR43848:SF2">
    <property type="entry name" value="PUTRESCINE TRANSPORT SYSTEM PERMEASE PROTEIN POTI"/>
    <property type="match status" value="1"/>
</dbReference>
<comment type="subcellular location">
    <subcellularLocation>
        <location evidence="1 8">Cell membrane</location>
        <topology evidence="1 8">Multi-pass membrane protein</topology>
    </subcellularLocation>
</comment>
<dbReference type="PROSITE" id="PS50928">
    <property type="entry name" value="ABC_TM1"/>
    <property type="match status" value="1"/>
</dbReference>
<dbReference type="Gene3D" id="1.10.3720.10">
    <property type="entry name" value="MetI-like"/>
    <property type="match status" value="1"/>
</dbReference>
<evidence type="ECO:0000256" key="9">
    <source>
        <dbReference type="SAM" id="MobiDB-lite"/>
    </source>
</evidence>
<dbReference type="AlphaFoldDB" id="A0A838ABG8"/>
<dbReference type="Proteomes" id="UP000582974">
    <property type="component" value="Unassembled WGS sequence"/>
</dbReference>
<keyword evidence="12" id="KW-1185">Reference proteome</keyword>
<reference evidence="11 12" key="1">
    <citation type="submission" date="2020-07" db="EMBL/GenBank/DDBJ databases">
        <title>Genome of Haloechinothrix sp.</title>
        <authorList>
            <person name="Tang S.-K."/>
            <person name="Yang L."/>
            <person name="Zhu W.-Y."/>
        </authorList>
    </citation>
    <scope>NUCLEOTIDE SEQUENCE [LARGE SCALE GENOMIC DNA]</scope>
    <source>
        <strain evidence="11 12">YIM 98757</strain>
    </source>
</reference>
<evidence type="ECO:0000256" key="4">
    <source>
        <dbReference type="ARBA" id="ARBA00022475"/>
    </source>
</evidence>
<evidence type="ECO:0000256" key="6">
    <source>
        <dbReference type="ARBA" id="ARBA00022989"/>
    </source>
</evidence>
<dbReference type="RefSeq" id="WP_180893399.1">
    <property type="nucleotide sequence ID" value="NZ_JACCKD010000004.1"/>
</dbReference>
<organism evidence="11 12">
    <name type="scientific">Haloechinothrix aidingensis</name>
    <dbReference type="NCBI Taxonomy" id="2752311"/>
    <lineage>
        <taxon>Bacteria</taxon>
        <taxon>Bacillati</taxon>
        <taxon>Actinomycetota</taxon>
        <taxon>Actinomycetes</taxon>
        <taxon>Pseudonocardiales</taxon>
        <taxon>Pseudonocardiaceae</taxon>
        <taxon>Haloechinothrix</taxon>
    </lineage>
</organism>
<dbReference type="EMBL" id="JACCKD010000004">
    <property type="protein sequence ID" value="MBA0126590.1"/>
    <property type="molecule type" value="Genomic_DNA"/>
</dbReference>
<accession>A0A838ABG8</accession>
<feature type="transmembrane region" description="Helical" evidence="8">
    <location>
        <begin position="256"/>
        <end position="275"/>
    </location>
</feature>
<dbReference type="GO" id="GO:0005886">
    <property type="term" value="C:plasma membrane"/>
    <property type="evidence" value="ECO:0007669"/>
    <property type="project" value="UniProtKB-SubCell"/>
</dbReference>
<feature type="region of interest" description="Disordered" evidence="9">
    <location>
        <begin position="1"/>
        <end position="21"/>
    </location>
</feature>
<keyword evidence="5 8" id="KW-0812">Transmembrane</keyword>
<proteinExistence type="inferred from homology"/>
<evidence type="ECO:0000256" key="2">
    <source>
        <dbReference type="ARBA" id="ARBA00007069"/>
    </source>
</evidence>
<feature type="compositionally biased region" description="Low complexity" evidence="9">
    <location>
        <begin position="11"/>
        <end position="21"/>
    </location>
</feature>
<dbReference type="SUPFAM" id="SSF161098">
    <property type="entry name" value="MetI-like"/>
    <property type="match status" value="1"/>
</dbReference>
<protein>
    <submittedName>
        <fullName evidence="11">ABC transporter permease</fullName>
    </submittedName>
</protein>
<keyword evidence="3 8" id="KW-0813">Transport</keyword>
<feature type="transmembrane region" description="Helical" evidence="8">
    <location>
        <begin position="85"/>
        <end position="111"/>
    </location>
</feature>
<comment type="caution">
    <text evidence="11">The sequence shown here is derived from an EMBL/GenBank/DDBJ whole genome shotgun (WGS) entry which is preliminary data.</text>
</comment>
<dbReference type="GO" id="GO:0055085">
    <property type="term" value="P:transmembrane transport"/>
    <property type="evidence" value="ECO:0007669"/>
    <property type="project" value="InterPro"/>
</dbReference>
<dbReference type="CDD" id="cd06261">
    <property type="entry name" value="TM_PBP2"/>
    <property type="match status" value="1"/>
</dbReference>
<feature type="transmembrane region" description="Helical" evidence="8">
    <location>
        <begin position="32"/>
        <end position="53"/>
    </location>
</feature>
<evidence type="ECO:0000256" key="8">
    <source>
        <dbReference type="RuleBase" id="RU363032"/>
    </source>
</evidence>
<feature type="transmembrane region" description="Helical" evidence="8">
    <location>
        <begin position="123"/>
        <end position="147"/>
    </location>
</feature>
<dbReference type="InterPro" id="IPR000515">
    <property type="entry name" value="MetI-like"/>
</dbReference>
<evidence type="ECO:0000256" key="3">
    <source>
        <dbReference type="ARBA" id="ARBA00022448"/>
    </source>
</evidence>
<evidence type="ECO:0000256" key="1">
    <source>
        <dbReference type="ARBA" id="ARBA00004651"/>
    </source>
</evidence>
<gene>
    <name evidence="11" type="ORF">H0B56_13645</name>
</gene>
<evidence type="ECO:0000259" key="10">
    <source>
        <dbReference type="PROSITE" id="PS50928"/>
    </source>
</evidence>
<dbReference type="InterPro" id="IPR035906">
    <property type="entry name" value="MetI-like_sf"/>
</dbReference>
<feature type="domain" description="ABC transmembrane type-1" evidence="10">
    <location>
        <begin position="85"/>
        <end position="272"/>
    </location>
</feature>
<keyword evidence="7 8" id="KW-0472">Membrane</keyword>
<evidence type="ECO:0000313" key="12">
    <source>
        <dbReference type="Proteomes" id="UP000582974"/>
    </source>
</evidence>
<keyword evidence="6 8" id="KW-1133">Transmembrane helix</keyword>
<comment type="similarity">
    <text evidence="2">Belongs to the binding-protein-dependent transport system permease family. CysTW subfamily.</text>
</comment>